<dbReference type="AlphaFoldDB" id="A0A1J5RF26"/>
<evidence type="ECO:0000256" key="2">
    <source>
        <dbReference type="ARBA" id="ARBA00022840"/>
    </source>
</evidence>
<dbReference type="EMBL" id="MLJW01000462">
    <property type="protein sequence ID" value="OIQ86733.1"/>
    <property type="molecule type" value="Genomic_DNA"/>
</dbReference>
<keyword evidence="4" id="KW-0378">Hydrolase</keyword>
<gene>
    <name evidence="4" type="primary">yxlF_20</name>
    <name evidence="4" type="ORF">GALL_314130</name>
</gene>
<dbReference type="InterPro" id="IPR027417">
    <property type="entry name" value="P-loop_NTPase"/>
</dbReference>
<organism evidence="4">
    <name type="scientific">mine drainage metagenome</name>
    <dbReference type="NCBI Taxonomy" id="410659"/>
    <lineage>
        <taxon>unclassified sequences</taxon>
        <taxon>metagenomes</taxon>
        <taxon>ecological metagenomes</taxon>
    </lineage>
</organism>
<evidence type="ECO:0000256" key="1">
    <source>
        <dbReference type="ARBA" id="ARBA00022741"/>
    </source>
</evidence>
<dbReference type="InterPro" id="IPR003439">
    <property type="entry name" value="ABC_transporter-like_ATP-bd"/>
</dbReference>
<dbReference type="PANTHER" id="PTHR43158:SF2">
    <property type="entry name" value="SKFA PEPTIDE EXPORT ATP-BINDING PROTEIN SKFE"/>
    <property type="match status" value="1"/>
</dbReference>
<dbReference type="Gene3D" id="3.40.50.300">
    <property type="entry name" value="P-loop containing nucleotide triphosphate hydrolases"/>
    <property type="match status" value="1"/>
</dbReference>
<dbReference type="GO" id="GO:0016887">
    <property type="term" value="F:ATP hydrolysis activity"/>
    <property type="evidence" value="ECO:0007669"/>
    <property type="project" value="InterPro"/>
</dbReference>
<dbReference type="SUPFAM" id="SSF52540">
    <property type="entry name" value="P-loop containing nucleoside triphosphate hydrolases"/>
    <property type="match status" value="1"/>
</dbReference>
<feature type="domain" description="ABC transporter" evidence="3">
    <location>
        <begin position="4"/>
        <end position="230"/>
    </location>
</feature>
<evidence type="ECO:0000259" key="3">
    <source>
        <dbReference type="PROSITE" id="PS50893"/>
    </source>
</evidence>
<reference evidence="4" key="1">
    <citation type="submission" date="2016-10" db="EMBL/GenBank/DDBJ databases">
        <title>Sequence of Gallionella enrichment culture.</title>
        <authorList>
            <person name="Poehlein A."/>
            <person name="Muehling M."/>
            <person name="Daniel R."/>
        </authorList>
    </citation>
    <scope>NUCLEOTIDE SEQUENCE</scope>
</reference>
<evidence type="ECO:0000313" key="4">
    <source>
        <dbReference type="EMBL" id="OIQ86733.1"/>
    </source>
</evidence>
<proteinExistence type="predicted"/>
<dbReference type="GO" id="GO:0005524">
    <property type="term" value="F:ATP binding"/>
    <property type="evidence" value="ECO:0007669"/>
    <property type="project" value="UniProtKB-KW"/>
</dbReference>
<name>A0A1J5RF26_9ZZZZ</name>
<comment type="caution">
    <text evidence="4">The sequence shown here is derived from an EMBL/GenBank/DDBJ whole genome shotgun (WGS) entry which is preliminary data.</text>
</comment>
<protein>
    <submittedName>
        <fullName evidence="4">Putative ABC transporter ATP-binding protein YxlF</fullName>
        <ecNumber evidence="4">3.6.3.-</ecNumber>
    </submittedName>
</protein>
<dbReference type="Pfam" id="PF00005">
    <property type="entry name" value="ABC_tran"/>
    <property type="match status" value="1"/>
</dbReference>
<keyword evidence="2 4" id="KW-0067">ATP-binding</keyword>
<dbReference type="PROSITE" id="PS50893">
    <property type="entry name" value="ABC_TRANSPORTER_2"/>
    <property type="match status" value="1"/>
</dbReference>
<keyword evidence="1" id="KW-0547">Nucleotide-binding</keyword>
<sequence length="246" mass="26867">MVAIQVDALCFGYRALRLFDRCEFGLEFGTVYGLVAPNGAGKSSLLQLLADRRRPDSGDIRRFVPVRQLGLLGQDEAAFGMLTVGECVELFGMVNRGAGPAGWRELLRTMDPPAAERAQGLAERRCASLSAGERRWLHLECMLSLPRLRGLLLDEPTVGVDPGYRLLMAQRIRSWMSRQQGVVVIASHMLDDLRGLCDVILLIRNRGIEPHTGLQAFVDAYGAANADAAFAAAFGSCPDRILASSH</sequence>
<dbReference type="EC" id="3.6.3.-" evidence="4"/>
<accession>A0A1J5RF26</accession>
<dbReference type="PANTHER" id="PTHR43158">
    <property type="entry name" value="SKFA PEPTIDE EXPORT ATP-BINDING PROTEIN SKFE"/>
    <property type="match status" value="1"/>
</dbReference>